<feature type="transmembrane region" description="Helical" evidence="4">
    <location>
        <begin position="30"/>
        <end position="49"/>
    </location>
</feature>
<evidence type="ECO:0000256" key="1">
    <source>
        <dbReference type="ARBA" id="ARBA00022692"/>
    </source>
</evidence>
<keyword evidence="3 4" id="KW-0472">Membrane</keyword>
<reference evidence="5" key="1">
    <citation type="submission" date="2019-03" db="EMBL/GenBank/DDBJ databases">
        <title>Long read genome sequence of the mycoparasitic Pythium oligandrum ATCC 38472 isolated from sugarbeet rhizosphere.</title>
        <authorList>
            <person name="Gaulin E."/>
        </authorList>
    </citation>
    <scope>NUCLEOTIDE SEQUENCE</scope>
    <source>
        <strain evidence="5">ATCC 38472_TT</strain>
    </source>
</reference>
<dbReference type="Gene3D" id="1.20.1560.10">
    <property type="entry name" value="ABC transporter type 1, transmembrane domain"/>
    <property type="match status" value="1"/>
</dbReference>
<comment type="caution">
    <text evidence="5">The sequence shown here is derived from an EMBL/GenBank/DDBJ whole genome shotgun (WGS) entry which is preliminary data.</text>
</comment>
<dbReference type="SUPFAM" id="SSF90123">
    <property type="entry name" value="ABC transporter transmembrane region"/>
    <property type="match status" value="1"/>
</dbReference>
<accession>A0A8K1CAV4</accession>
<dbReference type="EMBL" id="SPLM01000109">
    <property type="protein sequence ID" value="TMW59598.1"/>
    <property type="molecule type" value="Genomic_DNA"/>
</dbReference>
<dbReference type="Proteomes" id="UP000794436">
    <property type="component" value="Unassembled WGS sequence"/>
</dbReference>
<protein>
    <recommendedName>
        <fullName evidence="7">ABC transmembrane type-1 domain-containing protein</fullName>
    </recommendedName>
</protein>
<proteinExistence type="predicted"/>
<evidence type="ECO:0000256" key="4">
    <source>
        <dbReference type="SAM" id="Phobius"/>
    </source>
</evidence>
<gene>
    <name evidence="5" type="ORF">Poli38472_004667</name>
</gene>
<organism evidence="5 6">
    <name type="scientific">Pythium oligandrum</name>
    <name type="common">Mycoparasitic fungus</name>
    <dbReference type="NCBI Taxonomy" id="41045"/>
    <lineage>
        <taxon>Eukaryota</taxon>
        <taxon>Sar</taxon>
        <taxon>Stramenopiles</taxon>
        <taxon>Oomycota</taxon>
        <taxon>Peronosporomycetes</taxon>
        <taxon>Pythiales</taxon>
        <taxon>Pythiaceae</taxon>
        <taxon>Pythium</taxon>
    </lineage>
</organism>
<feature type="transmembrane region" description="Helical" evidence="4">
    <location>
        <begin position="61"/>
        <end position="83"/>
    </location>
</feature>
<keyword evidence="2 4" id="KW-1133">Transmembrane helix</keyword>
<keyword evidence="6" id="KW-1185">Reference proteome</keyword>
<dbReference type="InterPro" id="IPR036640">
    <property type="entry name" value="ABC1_TM_sf"/>
</dbReference>
<evidence type="ECO:0008006" key="7">
    <source>
        <dbReference type="Google" id="ProtNLM"/>
    </source>
</evidence>
<evidence type="ECO:0000313" key="5">
    <source>
        <dbReference type="EMBL" id="TMW59598.1"/>
    </source>
</evidence>
<name>A0A8K1CAV4_PYTOL</name>
<dbReference type="AlphaFoldDB" id="A0A8K1CAV4"/>
<evidence type="ECO:0000313" key="6">
    <source>
        <dbReference type="Proteomes" id="UP000794436"/>
    </source>
</evidence>
<dbReference type="GO" id="GO:0016020">
    <property type="term" value="C:membrane"/>
    <property type="evidence" value="ECO:0007669"/>
    <property type="project" value="InterPro"/>
</dbReference>
<dbReference type="GO" id="GO:0005524">
    <property type="term" value="F:ATP binding"/>
    <property type="evidence" value="ECO:0007669"/>
    <property type="project" value="InterPro"/>
</dbReference>
<evidence type="ECO:0000256" key="2">
    <source>
        <dbReference type="ARBA" id="ARBA00022989"/>
    </source>
</evidence>
<keyword evidence="1 4" id="KW-0812">Transmembrane</keyword>
<evidence type="ECO:0000256" key="3">
    <source>
        <dbReference type="ARBA" id="ARBA00023136"/>
    </source>
</evidence>
<sequence>MKSKPHFAVALWSTSKGAMALTALMIVLNAAYMLAQPLLIKAIIAFVAGEENMFGADSGNGLALMLATTALVGTTFVNLSFYLTSRIGGSAQITMVNAVSQKILQSYRLKRGATSRRGRLR</sequence>